<reference evidence="10" key="2">
    <citation type="submission" date="2021-04" db="EMBL/GenBank/DDBJ databases">
        <authorList>
            <person name="Podell S."/>
        </authorList>
    </citation>
    <scope>NUCLEOTIDE SEQUENCE</scope>
    <source>
        <strain evidence="10">Hildebrandi</strain>
    </source>
</reference>
<evidence type="ECO:0000256" key="7">
    <source>
        <dbReference type="ARBA" id="ARBA00066080"/>
    </source>
</evidence>
<evidence type="ECO:0000256" key="6">
    <source>
        <dbReference type="ARBA" id="ARBA00053367"/>
    </source>
</evidence>
<dbReference type="Proteomes" id="UP000693970">
    <property type="component" value="Unassembled WGS sequence"/>
</dbReference>
<evidence type="ECO:0000256" key="8">
    <source>
        <dbReference type="SAM" id="MobiDB-lite"/>
    </source>
</evidence>
<keyword evidence="11" id="KW-1185">Reference proteome</keyword>
<feature type="transmembrane region" description="Helical" evidence="9">
    <location>
        <begin position="567"/>
        <end position="588"/>
    </location>
</feature>
<reference evidence="10" key="1">
    <citation type="journal article" date="2021" name="Sci. Rep.">
        <title>Diploid genomic architecture of Nitzschia inconspicua, an elite biomass production diatom.</title>
        <authorList>
            <person name="Oliver A."/>
            <person name="Podell S."/>
            <person name="Pinowska A."/>
            <person name="Traller J.C."/>
            <person name="Smith S.R."/>
            <person name="McClure R."/>
            <person name="Beliaev A."/>
            <person name="Bohutskyi P."/>
            <person name="Hill E.A."/>
            <person name="Rabines A."/>
            <person name="Zheng H."/>
            <person name="Allen L.Z."/>
            <person name="Kuo A."/>
            <person name="Grigoriev I.V."/>
            <person name="Allen A.E."/>
            <person name="Hazlebeck D."/>
            <person name="Allen E.E."/>
        </authorList>
    </citation>
    <scope>NUCLEOTIDE SEQUENCE</scope>
    <source>
        <strain evidence="10">Hildebrandi</strain>
    </source>
</reference>
<feature type="region of interest" description="Disordered" evidence="8">
    <location>
        <begin position="358"/>
        <end position="416"/>
    </location>
</feature>
<feature type="transmembrane region" description="Helical" evidence="9">
    <location>
        <begin position="193"/>
        <end position="218"/>
    </location>
</feature>
<evidence type="ECO:0000256" key="3">
    <source>
        <dbReference type="ARBA" id="ARBA00022801"/>
    </source>
</evidence>
<feature type="transmembrane region" description="Helical" evidence="9">
    <location>
        <begin position="261"/>
        <end position="280"/>
    </location>
</feature>
<proteinExistence type="predicted"/>
<dbReference type="EMBL" id="JAGRRH010000010">
    <property type="protein sequence ID" value="KAG7363447.1"/>
    <property type="molecule type" value="Genomic_DNA"/>
</dbReference>
<evidence type="ECO:0000256" key="9">
    <source>
        <dbReference type="SAM" id="Phobius"/>
    </source>
</evidence>
<keyword evidence="2 9" id="KW-0812">Transmembrane</keyword>
<dbReference type="InterPro" id="IPR001108">
    <property type="entry name" value="Peptidase_A22A"/>
</dbReference>
<dbReference type="GO" id="GO:0070765">
    <property type="term" value="C:gamma-secretase complex"/>
    <property type="evidence" value="ECO:0007669"/>
    <property type="project" value="UniProtKB-ARBA"/>
</dbReference>
<dbReference type="Pfam" id="PF01080">
    <property type="entry name" value="Presenilin"/>
    <property type="match status" value="1"/>
</dbReference>
<dbReference type="GO" id="GO:0012505">
    <property type="term" value="C:endomembrane system"/>
    <property type="evidence" value="ECO:0007669"/>
    <property type="project" value="UniProtKB-SubCell"/>
</dbReference>
<feature type="compositionally biased region" description="Low complexity" evidence="8">
    <location>
        <begin position="365"/>
        <end position="387"/>
    </location>
</feature>
<comment type="subunit">
    <text evidence="7">Homodimer. Component of the gamma-secretase complex, a complex composed of a presenilin homodimer, nicastrin, aph1 and pen2.</text>
</comment>
<dbReference type="PANTHER" id="PTHR10202:SF13">
    <property type="entry name" value="PRESENILIN HOMOLOG"/>
    <property type="match status" value="1"/>
</dbReference>
<dbReference type="GO" id="GO:0016485">
    <property type="term" value="P:protein processing"/>
    <property type="evidence" value="ECO:0007669"/>
    <property type="project" value="InterPro"/>
</dbReference>
<dbReference type="OrthoDB" id="432970at2759"/>
<feature type="transmembrane region" description="Helical" evidence="9">
    <location>
        <begin position="140"/>
        <end position="161"/>
    </location>
</feature>
<evidence type="ECO:0000256" key="5">
    <source>
        <dbReference type="ARBA" id="ARBA00023136"/>
    </source>
</evidence>
<keyword evidence="3" id="KW-0378">Hydrolase</keyword>
<protein>
    <submittedName>
        <fullName evidence="10">Presenilin</fullName>
    </submittedName>
</protein>
<comment type="caution">
    <text evidence="10">The sequence shown here is derived from an EMBL/GenBank/DDBJ whole genome shotgun (WGS) entry which is preliminary data.</text>
</comment>
<evidence type="ECO:0000313" key="10">
    <source>
        <dbReference type="EMBL" id="KAG7363447.1"/>
    </source>
</evidence>
<evidence type="ECO:0000313" key="11">
    <source>
        <dbReference type="Proteomes" id="UP000693970"/>
    </source>
</evidence>
<feature type="transmembrane region" description="Helical" evidence="9">
    <location>
        <begin position="225"/>
        <end position="249"/>
    </location>
</feature>
<dbReference type="InterPro" id="IPR006639">
    <property type="entry name" value="Preselin/SPP"/>
</dbReference>
<feature type="compositionally biased region" description="Acidic residues" evidence="8">
    <location>
        <begin position="18"/>
        <end position="27"/>
    </location>
</feature>
<evidence type="ECO:0000256" key="1">
    <source>
        <dbReference type="ARBA" id="ARBA00004127"/>
    </source>
</evidence>
<keyword evidence="4 9" id="KW-1133">Transmembrane helix</keyword>
<dbReference type="SMART" id="SM00730">
    <property type="entry name" value="PSN"/>
    <property type="match status" value="1"/>
</dbReference>
<comment type="subcellular location">
    <subcellularLocation>
        <location evidence="1">Endomembrane system</location>
        <topology evidence="1">Multi-pass membrane protein</topology>
    </subcellularLocation>
</comment>
<keyword evidence="5 9" id="KW-0472">Membrane</keyword>
<comment type="function">
    <text evidence="6">Probable catalytic subunit of the gamma-secretase complex, an endoprotease complex that catalyzes the intramembrane cleavage of integral membrane proteins such as Notch receptors. Requires the other members of the gamma-secretase complex to have a protease activity.</text>
</comment>
<dbReference type="AlphaFoldDB" id="A0A9K3PXJ0"/>
<dbReference type="PANTHER" id="PTHR10202">
    <property type="entry name" value="PRESENILIN"/>
    <property type="match status" value="1"/>
</dbReference>
<gene>
    <name evidence="10" type="ORF">IV203_026807</name>
</gene>
<accession>A0A9K3PXJ0</accession>
<sequence length="627" mass="69854">MSRRRGIRSSRRDRYGPDEDEKVDETDIATAPYLLATDDGTAPALGPPRDPTPLAAHNSSEEPSSLWKLGRRKKSENEDISSEVEPLSPQNDQDIFRDEPENEDDGAVNVERGNSSEDDEDSLEGYDMTLQELMYSTSSFYAIVVPVTITMILSAMAVVYVNNEDTLEDGAQNMAAAYQFFDVYNGSYNTFQAVMLSLLNGLIIVTCIGLMTFVIVALYKYNCMLCLIGYMMFASTSLLGFLGGHMWYMAIQIYNLPVDKLTFIGVLWNFAAVGVLSIFYGRGIPKYVAQGYLICTSVILAWHLSYFDDVTAWALLFMLALYDLCAVLTPCGPLKALVNLMSREDAPEMPGLLYEAELPPEARRPGGPQRGRQNNNDNSNERNTSTDPSGNNENRDSDSGYDAVTDSRSEIGSETEGPRIQVPLAVARVYNLPVIDIPPHSRPVLAVHNPSRSSNRPLLGENEDFIIPDEPNANQLLTDVIVQLPLMGGRIERIRRNGRYMFEEKDRFGNPKRILWVDRQGRVFAESADYGTENEAGGKNTIRLGLGDFIFYSVLVAKAAEYSFTTFMVCMLVIIAGLGGTLVLLSVFHHALPALPISIILGIFFYIVARFLIEPWIESILLRPYYV</sequence>
<feature type="transmembrane region" description="Helical" evidence="9">
    <location>
        <begin position="594"/>
        <end position="613"/>
    </location>
</feature>
<feature type="region of interest" description="Disordered" evidence="8">
    <location>
        <begin position="1"/>
        <end position="122"/>
    </location>
</feature>
<feature type="transmembrane region" description="Helical" evidence="9">
    <location>
        <begin position="312"/>
        <end position="334"/>
    </location>
</feature>
<evidence type="ECO:0000256" key="2">
    <source>
        <dbReference type="ARBA" id="ARBA00022692"/>
    </source>
</evidence>
<dbReference type="GO" id="GO:0006509">
    <property type="term" value="P:membrane protein ectodomain proteolysis"/>
    <property type="evidence" value="ECO:0007669"/>
    <property type="project" value="TreeGrafter"/>
</dbReference>
<name>A0A9K3PXJ0_9STRA</name>
<dbReference type="GO" id="GO:0042500">
    <property type="term" value="F:aspartic endopeptidase activity, intramembrane cleaving"/>
    <property type="evidence" value="ECO:0007669"/>
    <property type="project" value="InterPro"/>
</dbReference>
<evidence type="ECO:0000256" key="4">
    <source>
        <dbReference type="ARBA" id="ARBA00022989"/>
    </source>
</evidence>
<dbReference type="GO" id="GO:0044351">
    <property type="term" value="P:macropinocytosis"/>
    <property type="evidence" value="ECO:0007669"/>
    <property type="project" value="UniProtKB-ARBA"/>
</dbReference>
<feature type="transmembrane region" description="Helical" evidence="9">
    <location>
        <begin position="287"/>
        <end position="306"/>
    </location>
</feature>
<organism evidence="10 11">
    <name type="scientific">Nitzschia inconspicua</name>
    <dbReference type="NCBI Taxonomy" id="303405"/>
    <lineage>
        <taxon>Eukaryota</taxon>
        <taxon>Sar</taxon>
        <taxon>Stramenopiles</taxon>
        <taxon>Ochrophyta</taxon>
        <taxon>Bacillariophyta</taxon>
        <taxon>Bacillariophyceae</taxon>
        <taxon>Bacillariophycidae</taxon>
        <taxon>Bacillariales</taxon>
        <taxon>Bacillariaceae</taxon>
        <taxon>Nitzschia</taxon>
    </lineage>
</organism>
<dbReference type="FunFam" id="1.10.472.100:FF:000003">
    <property type="entry name" value="Presenilin"/>
    <property type="match status" value="1"/>
</dbReference>